<proteinExistence type="predicted"/>
<feature type="compositionally biased region" description="Basic residues" evidence="1">
    <location>
        <begin position="528"/>
        <end position="553"/>
    </location>
</feature>
<evidence type="ECO:0000256" key="1">
    <source>
        <dbReference type="SAM" id="MobiDB-lite"/>
    </source>
</evidence>
<organism evidence="2 3">
    <name type="scientific">Mycena pura</name>
    <dbReference type="NCBI Taxonomy" id="153505"/>
    <lineage>
        <taxon>Eukaryota</taxon>
        <taxon>Fungi</taxon>
        <taxon>Dikarya</taxon>
        <taxon>Basidiomycota</taxon>
        <taxon>Agaricomycotina</taxon>
        <taxon>Agaricomycetes</taxon>
        <taxon>Agaricomycetidae</taxon>
        <taxon>Agaricales</taxon>
        <taxon>Marasmiineae</taxon>
        <taxon>Mycenaceae</taxon>
        <taxon>Mycena</taxon>
    </lineage>
</organism>
<feature type="compositionally biased region" description="Low complexity" evidence="1">
    <location>
        <begin position="32"/>
        <end position="45"/>
    </location>
</feature>
<feature type="compositionally biased region" description="Low complexity" evidence="1">
    <location>
        <begin position="567"/>
        <end position="588"/>
    </location>
</feature>
<gene>
    <name evidence="2" type="ORF">GGX14DRAFT_652674</name>
</gene>
<reference evidence="2" key="1">
    <citation type="submission" date="2023-03" db="EMBL/GenBank/DDBJ databases">
        <title>Massive genome expansion in bonnet fungi (Mycena s.s.) driven by repeated elements and novel gene families across ecological guilds.</title>
        <authorList>
            <consortium name="Lawrence Berkeley National Laboratory"/>
            <person name="Harder C.B."/>
            <person name="Miyauchi S."/>
            <person name="Viragh M."/>
            <person name="Kuo A."/>
            <person name="Thoen E."/>
            <person name="Andreopoulos B."/>
            <person name="Lu D."/>
            <person name="Skrede I."/>
            <person name="Drula E."/>
            <person name="Henrissat B."/>
            <person name="Morin E."/>
            <person name="Kohler A."/>
            <person name="Barry K."/>
            <person name="LaButti K."/>
            <person name="Morin E."/>
            <person name="Salamov A."/>
            <person name="Lipzen A."/>
            <person name="Mereny Z."/>
            <person name="Hegedus B."/>
            <person name="Baldrian P."/>
            <person name="Stursova M."/>
            <person name="Weitz H."/>
            <person name="Taylor A."/>
            <person name="Grigoriev I.V."/>
            <person name="Nagy L.G."/>
            <person name="Martin F."/>
            <person name="Kauserud H."/>
        </authorList>
    </citation>
    <scope>NUCLEOTIDE SEQUENCE</scope>
    <source>
        <strain evidence="2">9144</strain>
    </source>
</reference>
<feature type="compositionally biased region" description="Basic residues" evidence="1">
    <location>
        <begin position="367"/>
        <end position="382"/>
    </location>
</feature>
<keyword evidence="3" id="KW-1185">Reference proteome</keyword>
<evidence type="ECO:0000313" key="3">
    <source>
        <dbReference type="Proteomes" id="UP001219525"/>
    </source>
</evidence>
<feature type="region of interest" description="Disordered" evidence="1">
    <location>
        <begin position="357"/>
        <end position="393"/>
    </location>
</feature>
<accession>A0AAD6V5N2</accession>
<feature type="region of interest" description="Disordered" evidence="1">
    <location>
        <begin position="22"/>
        <end position="45"/>
    </location>
</feature>
<dbReference type="AlphaFoldDB" id="A0AAD6V5N2"/>
<evidence type="ECO:0000313" key="2">
    <source>
        <dbReference type="EMBL" id="KAJ7203135.1"/>
    </source>
</evidence>
<dbReference type="EMBL" id="JARJCW010000052">
    <property type="protein sequence ID" value="KAJ7203135.1"/>
    <property type="molecule type" value="Genomic_DNA"/>
</dbReference>
<protein>
    <submittedName>
        <fullName evidence="2">Uncharacterized protein</fullName>
    </submittedName>
</protein>
<sequence length="876" mass="94485">MRHTLPATAPAPAPAYAHTPVINIDDSDSESDAAVADTDASPTAAPKADFIDADEVAVSLTALQESLEPEDPAPCGFPSRLFNMETSGVDLAASPYFRDLLSNTPIEETAIPATVRYGFLYGSDADLRYTSFAAEIRLLQTECPAECTIYARSTPPDTSAFDLFDLAVIDTATNTPALVLAASSPSTALLCNAVDAALTLREGDAVTARAMFERLFVTLRTREEGAMFFFCLERLANLDHGDRHITLTWAAVCLGSALSSKDKLELSTTKSAEIFWPNAAAEGDAATAMGRRVSRESPSSKAHQWRADCMTKTVAIHLTRGESAPVRELIEAAQPLLEAQSKYVNIFASHATRRARWPRPRSPCTIRRTHATRHTRSPRTRTPRAQPAARAGLARNPPHARLACTQPAARARLTRTRNPPHALASHARDPLHMLASHATCCAGSRTQPAARAGLIRAGLARAGLAQPTARTQAAACAGLARTRPAARTGLARARLARNPPRALASPALASHNPPHARSPPHALASHTHASRATRRTHASRRMRWPRTHATRDRHRLLQQDGRWCESGASAPMRARASSPARASKPVGLQRDRRRLLQQDGRCVRAACAPAPCPPHTWAPCPRPVRRVRACAVRRMRARCPPCACGRCSATRVGTLAAACPPRACVAYVRARACRVPSAGRVRVLSVTCAHALSVACVRTLSAAHVRVLSVACLCVGALLRHARGHPRAPARFSPRAPGPPRALSVRMGALSAVRVRVLSIACAWAPRPRTHLRASRRARPVRRAHARSWVRCPPCARTPPSAPAWAPCPRPVRRMRARSSVPCAVRRVRGRAVRRARGPVRAGAHVPVLVCMPVLGAGACVGVQAHTFRDARRRAL</sequence>
<comment type="caution">
    <text evidence="2">The sequence shown here is derived from an EMBL/GenBank/DDBJ whole genome shotgun (WGS) entry which is preliminary data.</text>
</comment>
<dbReference type="Proteomes" id="UP001219525">
    <property type="component" value="Unassembled WGS sequence"/>
</dbReference>
<feature type="region of interest" description="Disordered" evidence="1">
    <location>
        <begin position="567"/>
        <end position="589"/>
    </location>
</feature>
<name>A0AAD6V5N2_9AGAR</name>
<feature type="region of interest" description="Disordered" evidence="1">
    <location>
        <begin position="504"/>
        <end position="553"/>
    </location>
</feature>